<comment type="caution">
    <text evidence="1">The sequence shown here is derived from an EMBL/GenBank/DDBJ whole genome shotgun (WGS) entry which is preliminary data.</text>
</comment>
<dbReference type="Gene3D" id="2.30.30.20">
    <property type="entry name" value="Aspartate carbamoyltransferase regulatory subunit, C-terminal domain"/>
    <property type="match status" value="1"/>
</dbReference>
<dbReference type="SUPFAM" id="SSF48695">
    <property type="entry name" value="Multiheme cytochromes"/>
    <property type="match status" value="1"/>
</dbReference>
<reference evidence="1" key="1">
    <citation type="submission" date="2006-05" db="EMBL/GenBank/DDBJ databases">
        <title>Annotation of the draft genome assembly of Desulfuromonas acetoxidans DSM 684.</title>
        <authorList>
            <consortium name="US DOE Joint Genome Institute (JGI-ORNL)"/>
            <person name="Larimer F."/>
            <person name="Land M."/>
            <person name="Hauser L."/>
        </authorList>
    </citation>
    <scope>NUCLEOTIDE SEQUENCE [LARGE SCALE GENOMIC DNA]</scope>
    <source>
        <strain evidence="1">DSM 684</strain>
    </source>
</reference>
<sequence length="293" mass="32743">MKRIKRHLSVFIAVAFIAGIWGCVEPTNSSMVTSVAQAKSRDKEEKSPYEQDVKPLTTLDCARCHYSVFEIIRDNGGKHQLDCQFCHETFHTYRPDKNWSDVVPQCTTCHGEIHGPTFLDCLSCHGNAHMPIAGLTNMTTLEKDCANCHTAQSAEVTQYPSAHSKVACSDCHHTQHGYKPDCVECHEQPHTDYANNDSCMGCHPVHKPLEIRYTEETPNGVCATCHEEINSRLISTHKKHASLQCAYCHQETHGNIPQCQDCHGLPHSKGMLDKFNGCTDCHFDPHALVLPGH</sequence>
<evidence type="ECO:0000313" key="1">
    <source>
        <dbReference type="EMBL" id="EAT16395.1"/>
    </source>
</evidence>
<name>Q1K1J3_DESA6</name>
<keyword evidence="2" id="KW-1185">Reference proteome</keyword>
<evidence type="ECO:0000313" key="2">
    <source>
        <dbReference type="Proteomes" id="UP000005695"/>
    </source>
</evidence>
<dbReference type="InterPro" id="IPR036280">
    <property type="entry name" value="Multihaem_cyt_sf"/>
</dbReference>
<dbReference type="RefSeq" id="WP_005999026.1">
    <property type="nucleotide sequence ID" value="NZ_AAEW02000005.1"/>
</dbReference>
<proteinExistence type="predicted"/>
<dbReference type="EMBL" id="AAEW02000005">
    <property type="protein sequence ID" value="EAT16395.1"/>
    <property type="molecule type" value="Genomic_DNA"/>
</dbReference>
<dbReference type="Gene3D" id="3.90.10.10">
    <property type="entry name" value="Cytochrome C3"/>
    <property type="match status" value="1"/>
</dbReference>
<dbReference type="Proteomes" id="UP000005695">
    <property type="component" value="Unassembled WGS sequence"/>
</dbReference>
<gene>
    <name evidence="1" type="ORF">Dace_1859</name>
</gene>
<dbReference type="OrthoDB" id="5405312at2"/>
<accession>Q1K1J3</accession>
<protein>
    <submittedName>
        <fullName evidence="1">Cytochrome c family protein</fullName>
    </submittedName>
</protein>
<dbReference type="AlphaFoldDB" id="Q1K1J3"/>
<organism evidence="1 2">
    <name type="scientific">Desulfuromonas acetoxidans (strain DSM 684 / 11070)</name>
    <dbReference type="NCBI Taxonomy" id="281689"/>
    <lineage>
        <taxon>Bacteria</taxon>
        <taxon>Pseudomonadati</taxon>
        <taxon>Thermodesulfobacteriota</taxon>
        <taxon>Desulfuromonadia</taxon>
        <taxon>Desulfuromonadales</taxon>
        <taxon>Desulfuromonadaceae</taxon>
        <taxon>Desulfuromonas</taxon>
    </lineage>
</organism>
<reference evidence="1" key="2">
    <citation type="submission" date="2006-05" db="EMBL/GenBank/DDBJ databases">
        <title>Sequencing of the draft genome and assembly of Desulfuromonas acetoxidans DSM 684.</title>
        <authorList>
            <consortium name="US DOE Joint Genome Institute (JGI-PGF)"/>
            <person name="Copeland A."/>
            <person name="Lucas S."/>
            <person name="Lapidus A."/>
            <person name="Barry K."/>
            <person name="Detter J.C."/>
            <person name="Glavina del Rio T."/>
            <person name="Hammon N."/>
            <person name="Israni S."/>
            <person name="Dalin E."/>
            <person name="Tice H."/>
            <person name="Bruce D."/>
            <person name="Pitluck S."/>
            <person name="Richardson P."/>
        </authorList>
    </citation>
    <scope>NUCLEOTIDE SEQUENCE [LARGE SCALE GENOMIC DNA]</scope>
    <source>
        <strain evidence="1">DSM 684</strain>
    </source>
</reference>